<feature type="transmembrane region" description="Helical" evidence="1">
    <location>
        <begin position="65"/>
        <end position="86"/>
    </location>
</feature>
<proteinExistence type="predicted"/>
<evidence type="ECO:0008006" key="4">
    <source>
        <dbReference type="Google" id="ProtNLM"/>
    </source>
</evidence>
<dbReference type="OMA" id="NTYIFET"/>
<dbReference type="InterPro" id="IPR036259">
    <property type="entry name" value="MFS_trans_sf"/>
</dbReference>
<protein>
    <recommendedName>
        <fullName evidence="4">MFS transporter</fullName>
    </recommendedName>
</protein>
<dbReference type="RefSeq" id="WP_014557726.1">
    <property type="nucleotide sequence ID" value="NZ_JADEZV010000002.1"/>
</dbReference>
<evidence type="ECO:0000313" key="2">
    <source>
        <dbReference type="EMBL" id="MBE9391185.1"/>
    </source>
</evidence>
<evidence type="ECO:0000256" key="1">
    <source>
        <dbReference type="SAM" id="Phobius"/>
    </source>
</evidence>
<dbReference type="SUPFAM" id="SSF103473">
    <property type="entry name" value="MFS general substrate transporter"/>
    <property type="match status" value="1"/>
</dbReference>
<sequence>MWFFIGTISLSFLSFINSALSTYIAYNFHVSSQVYGFITAMWSVTFILSNKILSPLSDSEDNKLLSAISVITMATSFVLLYVHSFLSVTIAFLLNAISNSSSTLSLTTTIFEMNDSSQWSKKSILQNMISYITRGVLLILIGGVFLGLSLDIFMLIAVILSILFFLSLPSIPFGFERKFHAFSQSFNWINFYLGGFTSSDLISNSYYLKKFEGIRKSKSSISILIAILGTTLVGNYMITALPIVLRSSVPMHIMWLSNGVAYVLMGLVLLMLSSTKVKSLSLASFSILIRGAWFIFFLDAARNPQFLPIYIAFSLIMYSIINSTLYNYFVELTSGYGNHSYYMAREVGNLIGSVLSGLMLTFGESPIFFSIPAIITAISFASLII</sequence>
<keyword evidence="1" id="KW-0812">Transmembrane</keyword>
<feature type="transmembrane region" description="Helical" evidence="1">
    <location>
        <begin position="220"/>
        <end position="245"/>
    </location>
</feature>
<feature type="transmembrane region" description="Helical" evidence="1">
    <location>
        <begin position="135"/>
        <end position="168"/>
    </location>
</feature>
<name>A0A843A920_9CREN</name>
<dbReference type="Proteomes" id="UP000652307">
    <property type="component" value="Unassembled WGS sequence"/>
</dbReference>
<accession>A0A843A920</accession>
<reference evidence="2" key="1">
    <citation type="submission" date="2020-10" db="EMBL/GenBank/DDBJ databases">
        <title>Fervidococcus fontis strain 3639Fd - the first crenarchaeon capable of growth on lipids.</title>
        <authorList>
            <person name="Kochetkova T.V."/>
            <person name="Elcheninov A.G."/>
            <person name="Toschakov S.V."/>
            <person name="Kublanov I.V."/>
        </authorList>
    </citation>
    <scope>NUCLEOTIDE SEQUENCE</scope>
    <source>
        <strain evidence="2">3639Fd</strain>
    </source>
</reference>
<organism evidence="2 3">
    <name type="scientific">Fervidicoccus fontis</name>
    <dbReference type="NCBI Taxonomy" id="683846"/>
    <lineage>
        <taxon>Archaea</taxon>
        <taxon>Thermoproteota</taxon>
        <taxon>Thermoprotei</taxon>
        <taxon>Fervidicoccales</taxon>
        <taxon>Fervidicoccaceae</taxon>
        <taxon>Fervidicoccus</taxon>
    </lineage>
</organism>
<keyword evidence="1" id="KW-0472">Membrane</keyword>
<feature type="transmembrane region" description="Helical" evidence="1">
    <location>
        <begin position="279"/>
        <end position="297"/>
    </location>
</feature>
<evidence type="ECO:0000313" key="3">
    <source>
        <dbReference type="Proteomes" id="UP000652307"/>
    </source>
</evidence>
<feature type="transmembrane region" description="Helical" evidence="1">
    <location>
        <begin position="309"/>
        <end position="330"/>
    </location>
</feature>
<feature type="transmembrane region" description="Helical" evidence="1">
    <location>
        <begin position="188"/>
        <end position="208"/>
    </location>
</feature>
<comment type="caution">
    <text evidence="2">The sequence shown here is derived from an EMBL/GenBank/DDBJ whole genome shotgun (WGS) entry which is preliminary data.</text>
</comment>
<gene>
    <name evidence="2" type="ORF">IOK49_03710</name>
</gene>
<keyword evidence="1" id="KW-1133">Transmembrane helix</keyword>
<feature type="transmembrane region" description="Helical" evidence="1">
    <location>
        <begin position="367"/>
        <end position="384"/>
    </location>
</feature>
<feature type="transmembrane region" description="Helical" evidence="1">
    <location>
        <begin position="251"/>
        <end position="272"/>
    </location>
</feature>
<dbReference type="EMBL" id="JADEZV010000002">
    <property type="protein sequence ID" value="MBE9391185.1"/>
    <property type="molecule type" value="Genomic_DNA"/>
</dbReference>
<dbReference type="AlphaFoldDB" id="A0A843A920"/>
<feature type="transmembrane region" description="Helical" evidence="1">
    <location>
        <begin position="34"/>
        <end position="53"/>
    </location>
</feature>
<dbReference type="Gene3D" id="1.20.1250.20">
    <property type="entry name" value="MFS general substrate transporter like domains"/>
    <property type="match status" value="1"/>
</dbReference>
<feature type="transmembrane region" description="Helical" evidence="1">
    <location>
        <begin position="342"/>
        <end position="361"/>
    </location>
</feature>
<dbReference type="GeneID" id="12449661"/>